<dbReference type="AlphaFoldDB" id="A0A1M6XV84"/>
<dbReference type="RefSeq" id="WP_072716508.1">
    <property type="nucleotide sequence ID" value="NZ_FRAU01000013.1"/>
</dbReference>
<evidence type="ECO:0000313" key="2">
    <source>
        <dbReference type="Proteomes" id="UP000185812"/>
    </source>
</evidence>
<gene>
    <name evidence="1" type="ORF">SAMN04488087_2712</name>
</gene>
<sequence>MQLFREGGLLVPLSGERWVRLRSYVAPAPCLDRLSYPDEQLLAEWIRHPLYEDALLGVEESVYIAFVQGRGYHGPFVRDRLRPHHYRRLREEVFWEEISGELEGQGSSKELAAFWERLEEVFRASTRLFRLELTEWSRAYGDESMRWWRYYREYVLVEEGGDRDGDGFYRHRLHWLAVLEGLGVGSRDVGLLSKLLACTGRRGKLGLRYVGDKFVPLQEDTWALLRSHEAVGAREELPSDVEFLDALIHHPLYHDLLIGEMPESKSERTRLFVSGEQWWGYHGLFSFNKIRPDWYEWVSRDRFWEEAERLIRRRSLGGEEFEEFWGRLEEIVQASTRIFRLKYTEKDFEYFHEAPIHDYYREYVLLEEGRDRDADGFYRHRVHFLVVGGE</sequence>
<name>A0A1M6XV84_9BACT</name>
<reference evidence="2" key="1">
    <citation type="submission" date="2016-11" db="EMBL/GenBank/DDBJ databases">
        <authorList>
            <person name="Varghese N."/>
            <person name="Submissions S."/>
        </authorList>
    </citation>
    <scope>NUCLEOTIDE SEQUENCE [LARGE SCALE GENOMIC DNA]</scope>
    <source>
        <strain evidence="2">DSM 22212</strain>
    </source>
</reference>
<keyword evidence="2" id="KW-1185">Reference proteome</keyword>
<evidence type="ECO:0000313" key="1">
    <source>
        <dbReference type="EMBL" id="SHL09778.1"/>
    </source>
</evidence>
<dbReference type="EMBL" id="FRAU01000013">
    <property type="protein sequence ID" value="SHL09778.1"/>
    <property type="molecule type" value="Genomic_DNA"/>
</dbReference>
<accession>A0A1M6XV84</accession>
<organism evidence="1 2">
    <name type="scientific">Rhodothermus profundi</name>
    <dbReference type="NCBI Taxonomy" id="633813"/>
    <lineage>
        <taxon>Bacteria</taxon>
        <taxon>Pseudomonadati</taxon>
        <taxon>Rhodothermota</taxon>
        <taxon>Rhodothermia</taxon>
        <taxon>Rhodothermales</taxon>
        <taxon>Rhodothermaceae</taxon>
        <taxon>Rhodothermus</taxon>
    </lineage>
</organism>
<proteinExistence type="predicted"/>
<protein>
    <submittedName>
        <fullName evidence="1">Uncharacterized protein</fullName>
    </submittedName>
</protein>
<dbReference type="Proteomes" id="UP000185812">
    <property type="component" value="Unassembled WGS sequence"/>
</dbReference>